<dbReference type="Proteomes" id="UP000001555">
    <property type="component" value="Unassembled WGS sequence"/>
</dbReference>
<dbReference type="EMBL" id="ABJB010831705">
    <property type="status" value="NOT_ANNOTATED_CDS"/>
    <property type="molecule type" value="Genomic_DNA"/>
</dbReference>
<feature type="domain" description="Ras-associating" evidence="2">
    <location>
        <begin position="1"/>
        <end position="68"/>
    </location>
</feature>
<proteinExistence type="predicted"/>
<evidence type="ECO:0000313" key="4">
    <source>
        <dbReference type="EnsemblMetazoa" id="ISCW009316-PA"/>
    </source>
</evidence>
<evidence type="ECO:0000259" key="2">
    <source>
        <dbReference type="PROSITE" id="PS50200"/>
    </source>
</evidence>
<organism>
    <name type="scientific">Ixodes scapularis</name>
    <name type="common">Black-legged tick</name>
    <name type="synonym">Deer tick</name>
    <dbReference type="NCBI Taxonomy" id="6945"/>
    <lineage>
        <taxon>Eukaryota</taxon>
        <taxon>Metazoa</taxon>
        <taxon>Ecdysozoa</taxon>
        <taxon>Arthropoda</taxon>
        <taxon>Chelicerata</taxon>
        <taxon>Arachnida</taxon>
        <taxon>Acari</taxon>
        <taxon>Parasitiformes</taxon>
        <taxon>Ixodida</taxon>
        <taxon>Ixodoidea</taxon>
        <taxon>Ixodidae</taxon>
        <taxon>Ixodinae</taxon>
        <taxon>Ixodes</taxon>
    </lineage>
</organism>
<evidence type="ECO:0000256" key="1">
    <source>
        <dbReference type="SAM" id="MobiDB-lite"/>
    </source>
</evidence>
<evidence type="ECO:0000313" key="5">
    <source>
        <dbReference type="Proteomes" id="UP000001555"/>
    </source>
</evidence>
<accession>B7PYJ3</accession>
<protein>
    <recommendedName>
        <fullName evidence="2">Ras-associating domain-containing protein</fullName>
    </recommendedName>
</protein>
<name>B7PYJ3_IXOSC</name>
<reference evidence="4" key="2">
    <citation type="submission" date="2020-05" db="UniProtKB">
        <authorList>
            <consortium name="EnsemblMetazoa"/>
        </authorList>
    </citation>
    <scope>IDENTIFICATION</scope>
    <source>
        <strain evidence="4">wikel</strain>
    </source>
</reference>
<dbReference type="Pfam" id="PF00788">
    <property type="entry name" value="RA"/>
    <property type="match status" value="1"/>
</dbReference>
<dbReference type="EMBL" id="ABJB010806020">
    <property type="status" value="NOT_ANNOTATED_CDS"/>
    <property type="molecule type" value="Genomic_DNA"/>
</dbReference>
<dbReference type="EnsemblMetazoa" id="ISCW009316-RA">
    <property type="protein sequence ID" value="ISCW009316-PA"/>
    <property type="gene ID" value="ISCW009316"/>
</dbReference>
<dbReference type="PaxDb" id="6945-B7PYJ3"/>
<evidence type="ECO:0000313" key="3">
    <source>
        <dbReference type="EMBL" id="EEC11665.1"/>
    </source>
</evidence>
<dbReference type="InterPro" id="IPR029071">
    <property type="entry name" value="Ubiquitin-like_domsf"/>
</dbReference>
<dbReference type="EMBL" id="ABJB011029188">
    <property type="status" value="NOT_ANNOTATED_CDS"/>
    <property type="molecule type" value="Genomic_DNA"/>
</dbReference>
<dbReference type="Gene3D" id="3.10.20.90">
    <property type="entry name" value="Phosphatidylinositol 3-kinase Catalytic Subunit, Chain A, domain 1"/>
    <property type="match status" value="2"/>
</dbReference>
<dbReference type="HOGENOM" id="CLU_1306087_0_0_1"/>
<dbReference type="VEuPathDB" id="VectorBase:ISCI009316"/>
<dbReference type="EMBL" id="DS820282">
    <property type="protein sequence ID" value="EEC11665.1"/>
    <property type="molecule type" value="Genomic_DNA"/>
</dbReference>
<dbReference type="STRING" id="6945.B7PYJ3"/>
<dbReference type="EMBL" id="ABJB011067861">
    <property type="status" value="NOT_ANNOTATED_CDS"/>
    <property type="molecule type" value="Genomic_DNA"/>
</dbReference>
<feature type="domain" description="Ras-associating" evidence="2">
    <location>
        <begin position="72"/>
        <end position="142"/>
    </location>
</feature>
<gene>
    <name evidence="3" type="ORF">IscW_ISCW009316</name>
</gene>
<dbReference type="OrthoDB" id="269822at2759"/>
<dbReference type="VEuPathDB" id="VectorBase:ISCW009316"/>
<feature type="compositionally biased region" description="Basic and acidic residues" evidence="1">
    <location>
        <begin position="140"/>
        <end position="152"/>
    </location>
</feature>
<sequence length="211" mass="24366">MLQALHKANKAHESVDNYVLMEEVQKSWDKRQQEKSTTQRILEDDECPLMAQSRWQGDGRFILKKVADALVKARRAEDPNNFVLVEEVEYPSTTTESTPLGSSVRRRGPYRDRRVLYDHENVYEVQAQWTAKGLFELRDRNESPDSSLRHSEPVACQEPGPSQEICEEPASSGRRQVHSEGETLSDDETQEPPSAVSRLRKISFRKLKVWR</sequence>
<dbReference type="InParanoid" id="B7PYJ3"/>
<dbReference type="InterPro" id="IPR000159">
    <property type="entry name" value="RA_dom"/>
</dbReference>
<dbReference type="AlphaFoldDB" id="B7PYJ3"/>
<dbReference type="PROSITE" id="PS50200">
    <property type="entry name" value="RA"/>
    <property type="match status" value="2"/>
</dbReference>
<dbReference type="GO" id="GO:0007165">
    <property type="term" value="P:signal transduction"/>
    <property type="evidence" value="ECO:0007669"/>
    <property type="project" value="InterPro"/>
</dbReference>
<dbReference type="EMBL" id="ABJB010672879">
    <property type="status" value="NOT_ANNOTATED_CDS"/>
    <property type="molecule type" value="Genomic_DNA"/>
</dbReference>
<keyword evidence="5" id="KW-1185">Reference proteome</keyword>
<dbReference type="VEuPathDB" id="VectorBase:ISCP_035081"/>
<dbReference type="SUPFAM" id="SSF54236">
    <property type="entry name" value="Ubiquitin-like"/>
    <property type="match status" value="2"/>
</dbReference>
<reference evidence="3 5" key="1">
    <citation type="submission" date="2008-03" db="EMBL/GenBank/DDBJ databases">
        <title>Annotation of Ixodes scapularis.</title>
        <authorList>
            <consortium name="Ixodes scapularis Genome Project Consortium"/>
            <person name="Caler E."/>
            <person name="Hannick L.I."/>
            <person name="Bidwell S."/>
            <person name="Joardar V."/>
            <person name="Thiagarajan M."/>
            <person name="Amedeo P."/>
            <person name="Galinsky K.J."/>
            <person name="Schobel S."/>
            <person name="Inman J."/>
            <person name="Hostetler J."/>
            <person name="Miller J."/>
            <person name="Hammond M."/>
            <person name="Megy K."/>
            <person name="Lawson D."/>
            <person name="Kodira C."/>
            <person name="Sutton G."/>
            <person name="Meyer J."/>
            <person name="Hill C.A."/>
            <person name="Birren B."/>
            <person name="Nene V."/>
            <person name="Collins F."/>
            <person name="Alarcon-Chaidez F."/>
            <person name="Wikel S."/>
            <person name="Strausberg R."/>
        </authorList>
    </citation>
    <scope>NUCLEOTIDE SEQUENCE [LARGE SCALE GENOMIC DNA]</scope>
    <source>
        <strain evidence="5">Wikel</strain>
        <strain evidence="3">Wikel colony</strain>
    </source>
</reference>
<feature type="region of interest" description="Disordered" evidence="1">
    <location>
        <begin position="140"/>
        <end position="197"/>
    </location>
</feature>